<gene>
    <name evidence="1" type="ORF">EHE49_03065</name>
</gene>
<name>A0A3Z4X601_SALET</name>
<sequence length="176" mass="21085">MLFKWLSTLLRRKAVEARRRSLEAEFHKNTHNTLHRVMVGLELITEPLEYNGKEYLPFSLRGQLELRIRDFDTLVERLEFFISEYNRVSSSNIPNQRWLELPEAIDRKGESSEPRWLDHYFGASDPEVARDKLRTVFAMLELYQRAFDKQTPEQDTLFNQTAHIFRELEVIVEHYL</sequence>
<proteinExistence type="predicted"/>
<organism evidence="1">
    <name type="scientific">Salmonella enterica subsp. enterica serovar Chester</name>
    <dbReference type="NCBI Taxonomy" id="149386"/>
    <lineage>
        <taxon>Bacteria</taxon>
        <taxon>Pseudomonadati</taxon>
        <taxon>Pseudomonadota</taxon>
        <taxon>Gammaproteobacteria</taxon>
        <taxon>Enterobacterales</taxon>
        <taxon>Enterobacteriaceae</taxon>
        <taxon>Salmonella</taxon>
    </lineage>
</organism>
<dbReference type="AlphaFoldDB" id="A0A3Z4X601"/>
<accession>A0A3Z4X601</accession>
<dbReference type="EMBL" id="AAAGNC010000003">
    <property type="protein sequence ID" value="EAC0255644.1"/>
    <property type="molecule type" value="Genomic_DNA"/>
</dbReference>
<comment type="caution">
    <text evidence="1">The sequence shown here is derived from an EMBL/GenBank/DDBJ whole genome shotgun (WGS) entry which is preliminary data.</text>
</comment>
<dbReference type="Proteomes" id="UP000839816">
    <property type="component" value="Unassembled WGS sequence"/>
</dbReference>
<reference evidence="1" key="1">
    <citation type="submission" date="2018-11" db="EMBL/GenBank/DDBJ databases">
        <authorList>
            <person name="Ashton P.M."/>
            <person name="Dallman T."/>
            <person name="Nair S."/>
            <person name="De Pinna E."/>
            <person name="Peters T."/>
            <person name="Grant K."/>
        </authorList>
    </citation>
    <scope>NUCLEOTIDE SEQUENCE [LARGE SCALE GENOMIC DNA]</scope>
    <source>
        <strain evidence="1">634658</strain>
    </source>
</reference>
<evidence type="ECO:0000313" key="1">
    <source>
        <dbReference type="EMBL" id="EAC0255644.1"/>
    </source>
</evidence>
<protein>
    <submittedName>
        <fullName evidence="1">Uncharacterized protein</fullName>
    </submittedName>
</protein>